<dbReference type="InterPro" id="IPR036291">
    <property type="entry name" value="NAD(P)-bd_dom_sf"/>
</dbReference>
<gene>
    <name evidence="2" type="ORF">Prubr_12980</name>
</gene>
<evidence type="ECO:0000259" key="1">
    <source>
        <dbReference type="Pfam" id="PF01370"/>
    </source>
</evidence>
<accession>A0A810MSV7</accession>
<name>A0A810MSV7_9ACTN</name>
<dbReference type="RefSeq" id="WP_212822499.1">
    <property type="nucleotide sequence ID" value="NZ_AP023359.1"/>
</dbReference>
<dbReference type="PANTHER" id="PTHR43245">
    <property type="entry name" value="BIFUNCTIONAL POLYMYXIN RESISTANCE PROTEIN ARNA"/>
    <property type="match status" value="1"/>
</dbReference>
<dbReference type="SUPFAM" id="SSF51735">
    <property type="entry name" value="NAD(P)-binding Rossmann-fold domains"/>
    <property type="match status" value="1"/>
</dbReference>
<dbReference type="Gene3D" id="3.40.50.720">
    <property type="entry name" value="NAD(P)-binding Rossmann-like Domain"/>
    <property type="match status" value="1"/>
</dbReference>
<sequence>MRILLIGGAGAVGTALTAAWRDRHELTVADLRPPRTTGISTITLDATDAEALRAAVPGHDAVVHLAAVVPRGAAATDPRVVDLALRVNVGSVVQALYAAHAGAVPRFVHISSLSVFRDYGRRRITRDDRPDSTEPYGLGKRLAESACAAIADERLTVTSLRLGHPTTAELWPLWKSPSAAPADPAVRLALDGGPTFAALHPDDLAEAAERTVHRVGPAYAAISVTGDAGGATIDDDSARSLLDWRPLHRDHEGATRP</sequence>
<dbReference type="PANTHER" id="PTHR43245:SF55">
    <property type="entry name" value="NAD(P)-BINDING DOMAIN-CONTAINING PROTEIN"/>
    <property type="match status" value="1"/>
</dbReference>
<protein>
    <recommendedName>
        <fullName evidence="1">NAD-dependent epimerase/dehydratase domain-containing protein</fullName>
    </recommendedName>
</protein>
<organism evidence="2 3">
    <name type="scientific">Polymorphospora rubra</name>
    <dbReference type="NCBI Taxonomy" id="338584"/>
    <lineage>
        <taxon>Bacteria</taxon>
        <taxon>Bacillati</taxon>
        <taxon>Actinomycetota</taxon>
        <taxon>Actinomycetes</taxon>
        <taxon>Micromonosporales</taxon>
        <taxon>Micromonosporaceae</taxon>
        <taxon>Polymorphospora</taxon>
    </lineage>
</organism>
<dbReference type="InterPro" id="IPR050177">
    <property type="entry name" value="Lipid_A_modif_metabolic_enz"/>
</dbReference>
<reference evidence="2" key="1">
    <citation type="submission" date="2020-08" db="EMBL/GenBank/DDBJ databases">
        <title>Whole genome shotgun sequence of Polymorphospora rubra NBRC 101157.</title>
        <authorList>
            <person name="Komaki H."/>
            <person name="Tamura T."/>
        </authorList>
    </citation>
    <scope>NUCLEOTIDE SEQUENCE</scope>
    <source>
        <strain evidence="2">NBRC 101157</strain>
    </source>
</reference>
<dbReference type="InterPro" id="IPR001509">
    <property type="entry name" value="Epimerase_deHydtase"/>
</dbReference>
<evidence type="ECO:0000313" key="2">
    <source>
        <dbReference type="EMBL" id="BCJ64277.1"/>
    </source>
</evidence>
<evidence type="ECO:0000313" key="3">
    <source>
        <dbReference type="Proteomes" id="UP000680866"/>
    </source>
</evidence>
<feature type="domain" description="NAD-dependent epimerase/dehydratase" evidence="1">
    <location>
        <begin position="3"/>
        <end position="165"/>
    </location>
</feature>
<dbReference type="AlphaFoldDB" id="A0A810MSV7"/>
<dbReference type="EMBL" id="AP023359">
    <property type="protein sequence ID" value="BCJ64277.1"/>
    <property type="molecule type" value="Genomic_DNA"/>
</dbReference>
<proteinExistence type="predicted"/>
<dbReference type="KEGG" id="pry:Prubr_12980"/>
<dbReference type="Proteomes" id="UP000680866">
    <property type="component" value="Chromosome"/>
</dbReference>
<dbReference type="Pfam" id="PF01370">
    <property type="entry name" value="Epimerase"/>
    <property type="match status" value="1"/>
</dbReference>
<keyword evidence="3" id="KW-1185">Reference proteome</keyword>